<dbReference type="PANTHER" id="PTHR33874:SF1">
    <property type="entry name" value="RING FINGER PROTEIN"/>
    <property type="match status" value="1"/>
</dbReference>
<evidence type="ECO:0000313" key="3">
    <source>
        <dbReference type="Proteomes" id="UP000824469"/>
    </source>
</evidence>
<evidence type="ECO:0000313" key="2">
    <source>
        <dbReference type="EMBL" id="KAH9321639.1"/>
    </source>
</evidence>
<dbReference type="OMA" id="KETSEWC"/>
<dbReference type="Proteomes" id="UP000824469">
    <property type="component" value="Unassembled WGS sequence"/>
</dbReference>
<reference evidence="2 3" key="1">
    <citation type="journal article" date="2021" name="Nat. Plants">
        <title>The Taxus genome provides insights into paclitaxel biosynthesis.</title>
        <authorList>
            <person name="Xiong X."/>
            <person name="Gou J."/>
            <person name="Liao Q."/>
            <person name="Li Y."/>
            <person name="Zhou Q."/>
            <person name="Bi G."/>
            <person name="Li C."/>
            <person name="Du R."/>
            <person name="Wang X."/>
            <person name="Sun T."/>
            <person name="Guo L."/>
            <person name="Liang H."/>
            <person name="Lu P."/>
            <person name="Wu Y."/>
            <person name="Zhang Z."/>
            <person name="Ro D.K."/>
            <person name="Shang Y."/>
            <person name="Huang S."/>
            <person name="Yan J."/>
        </authorList>
    </citation>
    <scope>NUCLEOTIDE SEQUENCE [LARGE SCALE GENOMIC DNA]</scope>
    <source>
        <strain evidence="2">Ta-2019</strain>
    </source>
</reference>
<feature type="region of interest" description="Disordered" evidence="1">
    <location>
        <begin position="1"/>
        <end position="25"/>
    </location>
</feature>
<dbReference type="EMBL" id="JAHRHJ020000003">
    <property type="protein sequence ID" value="KAH9321639.1"/>
    <property type="molecule type" value="Genomic_DNA"/>
</dbReference>
<feature type="compositionally biased region" description="Acidic residues" evidence="1">
    <location>
        <begin position="80"/>
        <end position="91"/>
    </location>
</feature>
<dbReference type="AlphaFoldDB" id="A0AA38GE80"/>
<feature type="region of interest" description="Disordered" evidence="1">
    <location>
        <begin position="78"/>
        <end position="100"/>
    </location>
</feature>
<comment type="caution">
    <text evidence="2">The sequence shown here is derived from an EMBL/GenBank/DDBJ whole genome shotgun (WGS) entry which is preliminary data.</text>
</comment>
<protein>
    <submittedName>
        <fullName evidence="2">Uncharacterized protein</fullName>
    </submittedName>
</protein>
<organism evidence="2 3">
    <name type="scientific">Taxus chinensis</name>
    <name type="common">Chinese yew</name>
    <name type="synonym">Taxus wallichiana var. chinensis</name>
    <dbReference type="NCBI Taxonomy" id="29808"/>
    <lineage>
        <taxon>Eukaryota</taxon>
        <taxon>Viridiplantae</taxon>
        <taxon>Streptophyta</taxon>
        <taxon>Embryophyta</taxon>
        <taxon>Tracheophyta</taxon>
        <taxon>Spermatophyta</taxon>
        <taxon>Pinopsida</taxon>
        <taxon>Pinidae</taxon>
        <taxon>Conifers II</taxon>
        <taxon>Cupressales</taxon>
        <taxon>Taxaceae</taxon>
        <taxon>Taxus</taxon>
    </lineage>
</organism>
<proteinExistence type="predicted"/>
<keyword evidence="3" id="KW-1185">Reference proteome</keyword>
<accession>A0AA38GE80</accession>
<dbReference type="PANTHER" id="PTHR33874">
    <property type="entry name" value="RING FINGER PROTEIN"/>
    <property type="match status" value="1"/>
</dbReference>
<gene>
    <name evidence="2" type="ORF">KI387_016278</name>
</gene>
<sequence length="248" mass="27234">MEVAGSNPAPVVDARAADSNPAPEVAAPADVKNAIENLQGHVSNLMVEDGGKIRVRRKTVQDVLEECQRTFELLRAYGFQEEEEEEDEEEGSGGAAQADGVQCTVSDKAQLCDLLKSRVESPAFLDKVETLHASIAQGIFERAADEANSWDLVTETDLLEGEYNDARNSLDQESYVLVRQEDILEGIACFMATYLSTVKDTKDLSPKQLQKALSKTFSVKKRKGKLRMMWDSSKVIYNVVSWGATAVG</sequence>
<evidence type="ECO:0000256" key="1">
    <source>
        <dbReference type="SAM" id="MobiDB-lite"/>
    </source>
</evidence>
<name>A0AA38GE80_TAXCH</name>
<feature type="non-terminal residue" evidence="2">
    <location>
        <position position="1"/>
    </location>
</feature>